<dbReference type="Gene3D" id="4.10.60.10">
    <property type="entry name" value="Zinc finger, CCHC-type"/>
    <property type="match status" value="1"/>
</dbReference>
<dbReference type="SUPFAM" id="SSF57756">
    <property type="entry name" value="Retrovirus zinc finger-like domains"/>
    <property type="match status" value="1"/>
</dbReference>
<proteinExistence type="predicted"/>
<dbReference type="GO" id="GO:0003676">
    <property type="term" value="F:nucleic acid binding"/>
    <property type="evidence" value="ECO:0007669"/>
    <property type="project" value="InterPro"/>
</dbReference>
<keyword evidence="5" id="KW-1185">Reference proteome</keyword>
<feature type="domain" description="CCHC-type" evidence="3">
    <location>
        <begin position="105"/>
        <end position="119"/>
    </location>
</feature>
<evidence type="ECO:0000256" key="1">
    <source>
        <dbReference type="PROSITE-ProRule" id="PRU00047"/>
    </source>
</evidence>
<feature type="compositionally biased region" description="Acidic residues" evidence="2">
    <location>
        <begin position="183"/>
        <end position="205"/>
    </location>
</feature>
<gene>
    <name evidence="4" type="ORF">NCGR_LOCUS52306</name>
</gene>
<dbReference type="EMBL" id="CAJGYO010000014">
    <property type="protein sequence ID" value="CAD6269001.1"/>
    <property type="molecule type" value="Genomic_DNA"/>
</dbReference>
<dbReference type="AlphaFoldDB" id="A0A811RG91"/>
<keyword evidence="1" id="KW-0862">Zinc</keyword>
<dbReference type="Proteomes" id="UP000604825">
    <property type="component" value="Unassembled WGS sequence"/>
</dbReference>
<dbReference type="OrthoDB" id="1737433at2759"/>
<organism evidence="4 5">
    <name type="scientific">Miscanthus lutarioriparius</name>
    <dbReference type="NCBI Taxonomy" id="422564"/>
    <lineage>
        <taxon>Eukaryota</taxon>
        <taxon>Viridiplantae</taxon>
        <taxon>Streptophyta</taxon>
        <taxon>Embryophyta</taxon>
        <taxon>Tracheophyta</taxon>
        <taxon>Spermatophyta</taxon>
        <taxon>Magnoliopsida</taxon>
        <taxon>Liliopsida</taxon>
        <taxon>Poales</taxon>
        <taxon>Poaceae</taxon>
        <taxon>PACMAD clade</taxon>
        <taxon>Panicoideae</taxon>
        <taxon>Andropogonodae</taxon>
        <taxon>Andropogoneae</taxon>
        <taxon>Saccharinae</taxon>
        <taxon>Miscanthus</taxon>
    </lineage>
</organism>
<dbReference type="PANTHER" id="PTHR33325">
    <property type="entry name" value="ZINC FINGER, CCHC-TYPE-RELATED"/>
    <property type="match status" value="1"/>
</dbReference>
<dbReference type="InterPro" id="IPR036875">
    <property type="entry name" value="Znf_CCHC_sf"/>
</dbReference>
<dbReference type="PROSITE" id="PS50158">
    <property type="entry name" value="ZF_CCHC"/>
    <property type="match status" value="1"/>
</dbReference>
<reference evidence="4" key="1">
    <citation type="submission" date="2020-10" db="EMBL/GenBank/DDBJ databases">
        <authorList>
            <person name="Han B."/>
            <person name="Lu T."/>
            <person name="Zhao Q."/>
            <person name="Huang X."/>
            <person name="Zhao Y."/>
        </authorList>
    </citation>
    <scope>NUCLEOTIDE SEQUENCE</scope>
</reference>
<sequence>MGEVKKRQFDYLMLNGKNYQTWVVDCRFHLAAMQLTHTITPRAEGAPAIPKHEIAKASIFLRHHIHKDLKQEYLESNKGQKPNSQGKGKAQKGDAGGSEHPNKGCFRCGSMNHWSRSCRTEPHLVQMYQEWKKRENPEAHFIQARVDAVTGEHTVVLPQPVEKPEGGNAMDVDPTNTSGGNIQDDDDDYNLDEEDTLDDDFGDTE</sequence>
<feature type="region of interest" description="Disordered" evidence="2">
    <location>
        <begin position="76"/>
        <end position="101"/>
    </location>
</feature>
<keyword evidence="1" id="KW-0863">Zinc-finger</keyword>
<accession>A0A811RG91</accession>
<evidence type="ECO:0000313" key="5">
    <source>
        <dbReference type="Proteomes" id="UP000604825"/>
    </source>
</evidence>
<name>A0A811RG91_9POAL</name>
<evidence type="ECO:0000256" key="2">
    <source>
        <dbReference type="SAM" id="MobiDB-lite"/>
    </source>
</evidence>
<dbReference type="InterPro" id="IPR001878">
    <property type="entry name" value="Znf_CCHC"/>
</dbReference>
<dbReference type="GO" id="GO:0008270">
    <property type="term" value="F:zinc ion binding"/>
    <property type="evidence" value="ECO:0007669"/>
    <property type="project" value="UniProtKB-KW"/>
</dbReference>
<protein>
    <recommendedName>
        <fullName evidence="3">CCHC-type domain-containing protein</fullName>
    </recommendedName>
</protein>
<keyword evidence="1" id="KW-0479">Metal-binding</keyword>
<evidence type="ECO:0000259" key="3">
    <source>
        <dbReference type="PROSITE" id="PS50158"/>
    </source>
</evidence>
<feature type="region of interest" description="Disordered" evidence="2">
    <location>
        <begin position="159"/>
        <end position="205"/>
    </location>
</feature>
<evidence type="ECO:0000313" key="4">
    <source>
        <dbReference type="EMBL" id="CAD6269001.1"/>
    </source>
</evidence>
<dbReference type="SMART" id="SM00343">
    <property type="entry name" value="ZnF_C2HC"/>
    <property type="match status" value="1"/>
</dbReference>
<comment type="caution">
    <text evidence="4">The sequence shown here is derived from an EMBL/GenBank/DDBJ whole genome shotgun (WGS) entry which is preliminary data.</text>
</comment>
<dbReference type="PANTHER" id="PTHR33325:SF5">
    <property type="entry name" value="TRANSCRIPTION FACTOR INTERACTOR AND REGULATOR CCHC(ZN) FAMILY"/>
    <property type="match status" value="1"/>
</dbReference>
<dbReference type="Pfam" id="PF00098">
    <property type="entry name" value="zf-CCHC"/>
    <property type="match status" value="1"/>
</dbReference>